<evidence type="ECO:0000259" key="10">
    <source>
        <dbReference type="PROSITE" id="PS51755"/>
    </source>
</evidence>
<dbReference type="SMART" id="SM00862">
    <property type="entry name" value="Trans_reg_C"/>
    <property type="match status" value="1"/>
</dbReference>
<dbReference type="SUPFAM" id="SSF52172">
    <property type="entry name" value="CheY-like"/>
    <property type="match status" value="1"/>
</dbReference>
<comment type="subcellular location">
    <subcellularLocation>
        <location evidence="1">Cytoplasm</location>
    </subcellularLocation>
</comment>
<dbReference type="RefSeq" id="WP_054402697.1">
    <property type="nucleotide sequence ID" value="NZ_LIUT01000001.1"/>
</dbReference>
<dbReference type="InterPro" id="IPR001867">
    <property type="entry name" value="OmpR/PhoB-type_DNA-bd"/>
</dbReference>
<dbReference type="Proteomes" id="UP000036932">
    <property type="component" value="Unassembled WGS sequence"/>
</dbReference>
<dbReference type="Pfam" id="PF00072">
    <property type="entry name" value="Response_reg"/>
    <property type="match status" value="1"/>
</dbReference>
<reference evidence="12" key="1">
    <citation type="submission" date="2015-08" db="EMBL/GenBank/DDBJ databases">
        <title>Genome sequencing project for genomic taxonomy and phylogenomics of Bacillus-like bacteria.</title>
        <authorList>
            <person name="Liu B."/>
            <person name="Wang J."/>
            <person name="Zhu Y."/>
            <person name="Liu G."/>
            <person name="Chen Q."/>
            <person name="Chen Z."/>
            <person name="Lan J."/>
            <person name="Che J."/>
            <person name="Ge C."/>
            <person name="Shi H."/>
            <person name="Pan Z."/>
            <person name="Liu X."/>
        </authorList>
    </citation>
    <scope>NUCLEOTIDE SEQUENCE [LARGE SCALE GENOMIC DNA]</scope>
    <source>
        <strain evidence="12">FJAT-22460</strain>
    </source>
</reference>
<feature type="domain" description="Response regulatory" evidence="9">
    <location>
        <begin position="3"/>
        <end position="116"/>
    </location>
</feature>
<name>A0A0M1P5S8_9BACL</name>
<evidence type="ECO:0000256" key="6">
    <source>
        <dbReference type="ARBA" id="ARBA00023163"/>
    </source>
</evidence>
<evidence type="ECO:0000256" key="3">
    <source>
        <dbReference type="ARBA" id="ARBA00023012"/>
    </source>
</evidence>
<dbReference type="Gene3D" id="3.40.50.2300">
    <property type="match status" value="1"/>
</dbReference>
<evidence type="ECO:0000256" key="5">
    <source>
        <dbReference type="ARBA" id="ARBA00023125"/>
    </source>
</evidence>
<dbReference type="GO" id="GO:0000976">
    <property type="term" value="F:transcription cis-regulatory region binding"/>
    <property type="evidence" value="ECO:0007669"/>
    <property type="project" value="TreeGrafter"/>
</dbReference>
<sequence length="230" mass="26026">MKTILIVDDEPHIREVLVSYLNKENYLTLEATCGSEALDSLRQRTVDLVILDLMLPDLDGEQVCRDIRTFSSVPIIMLTAKVAQSSRIDGLTSGADDYIVKPFDPREVVARVKAVMRRGDDNQLLADVITYQQGALVIHSLKHEVTCHGQIVNLTPSEYKLLLLLAKYPQRNFSREELVERVLGYDFIGDNRIIDQHIKNLRHKIEADPRAPKFIITVYGFGYRFGGDGA</sequence>
<evidence type="ECO:0000256" key="8">
    <source>
        <dbReference type="PROSITE-ProRule" id="PRU01091"/>
    </source>
</evidence>
<feature type="domain" description="OmpR/PhoB-type" evidence="10">
    <location>
        <begin position="126"/>
        <end position="227"/>
    </location>
</feature>
<dbReference type="Gene3D" id="6.10.250.690">
    <property type="match status" value="1"/>
</dbReference>
<dbReference type="GO" id="GO:0000156">
    <property type="term" value="F:phosphorelay response regulator activity"/>
    <property type="evidence" value="ECO:0007669"/>
    <property type="project" value="TreeGrafter"/>
</dbReference>
<comment type="caution">
    <text evidence="11">The sequence shown here is derived from an EMBL/GenBank/DDBJ whole genome shotgun (WGS) entry which is preliminary data.</text>
</comment>
<dbReference type="Gene3D" id="1.10.10.10">
    <property type="entry name" value="Winged helix-like DNA-binding domain superfamily/Winged helix DNA-binding domain"/>
    <property type="match status" value="1"/>
</dbReference>
<keyword evidence="2 7" id="KW-0597">Phosphoprotein</keyword>
<evidence type="ECO:0000256" key="1">
    <source>
        <dbReference type="ARBA" id="ARBA00004496"/>
    </source>
</evidence>
<dbReference type="OrthoDB" id="9802426at2"/>
<organism evidence="11 12">
    <name type="scientific">Paenibacillus solani</name>
    <dbReference type="NCBI Taxonomy" id="1705565"/>
    <lineage>
        <taxon>Bacteria</taxon>
        <taxon>Bacillati</taxon>
        <taxon>Bacillota</taxon>
        <taxon>Bacilli</taxon>
        <taxon>Bacillales</taxon>
        <taxon>Paenibacillaceae</taxon>
        <taxon>Paenibacillus</taxon>
    </lineage>
</organism>
<dbReference type="InterPro" id="IPR039420">
    <property type="entry name" value="WalR-like"/>
</dbReference>
<dbReference type="Pfam" id="PF00486">
    <property type="entry name" value="Trans_reg_C"/>
    <property type="match status" value="1"/>
</dbReference>
<evidence type="ECO:0000259" key="9">
    <source>
        <dbReference type="PROSITE" id="PS50110"/>
    </source>
</evidence>
<evidence type="ECO:0000256" key="2">
    <source>
        <dbReference type="ARBA" id="ARBA00022553"/>
    </source>
</evidence>
<dbReference type="PANTHER" id="PTHR48111:SF59">
    <property type="entry name" value="TRANSCRIPTIONAL REGULATORY PROTEIN BAER"/>
    <property type="match status" value="1"/>
</dbReference>
<dbReference type="PATRIC" id="fig|1705565.3.peg.4269"/>
<dbReference type="InterPro" id="IPR011006">
    <property type="entry name" value="CheY-like_superfamily"/>
</dbReference>
<dbReference type="AlphaFoldDB" id="A0A0M1P5S8"/>
<dbReference type="InterPro" id="IPR016032">
    <property type="entry name" value="Sig_transdc_resp-reg_C-effctor"/>
</dbReference>
<dbReference type="PROSITE" id="PS51755">
    <property type="entry name" value="OMPR_PHOB"/>
    <property type="match status" value="1"/>
</dbReference>
<protein>
    <submittedName>
        <fullName evidence="11">Transcriptional regulator</fullName>
    </submittedName>
</protein>
<dbReference type="PANTHER" id="PTHR48111">
    <property type="entry name" value="REGULATOR OF RPOS"/>
    <property type="match status" value="1"/>
</dbReference>
<proteinExistence type="predicted"/>
<dbReference type="InterPro" id="IPR001789">
    <property type="entry name" value="Sig_transdc_resp-reg_receiver"/>
</dbReference>
<dbReference type="FunFam" id="1.10.10.10:FF:000018">
    <property type="entry name" value="DNA-binding response regulator ResD"/>
    <property type="match status" value="1"/>
</dbReference>
<feature type="modified residue" description="4-aspartylphosphate" evidence="7">
    <location>
        <position position="52"/>
    </location>
</feature>
<keyword evidence="12" id="KW-1185">Reference proteome</keyword>
<keyword evidence="4" id="KW-0805">Transcription regulation</keyword>
<evidence type="ECO:0000313" key="11">
    <source>
        <dbReference type="EMBL" id="KOR89665.1"/>
    </source>
</evidence>
<dbReference type="InterPro" id="IPR036388">
    <property type="entry name" value="WH-like_DNA-bd_sf"/>
</dbReference>
<dbReference type="GO" id="GO:0005829">
    <property type="term" value="C:cytosol"/>
    <property type="evidence" value="ECO:0007669"/>
    <property type="project" value="TreeGrafter"/>
</dbReference>
<accession>A0A0M1P5S8</accession>
<dbReference type="EMBL" id="LIUT01000001">
    <property type="protein sequence ID" value="KOR89665.1"/>
    <property type="molecule type" value="Genomic_DNA"/>
</dbReference>
<evidence type="ECO:0000313" key="12">
    <source>
        <dbReference type="Proteomes" id="UP000036932"/>
    </source>
</evidence>
<keyword evidence="3" id="KW-0902">Two-component regulatory system</keyword>
<dbReference type="CDD" id="cd00383">
    <property type="entry name" value="trans_reg_C"/>
    <property type="match status" value="1"/>
</dbReference>
<evidence type="ECO:0000256" key="4">
    <source>
        <dbReference type="ARBA" id="ARBA00023015"/>
    </source>
</evidence>
<keyword evidence="6" id="KW-0804">Transcription</keyword>
<gene>
    <name evidence="11" type="ORF">AM231_11325</name>
</gene>
<evidence type="ECO:0000256" key="7">
    <source>
        <dbReference type="PROSITE-ProRule" id="PRU00169"/>
    </source>
</evidence>
<keyword evidence="5 8" id="KW-0238">DNA-binding</keyword>
<feature type="DNA-binding region" description="OmpR/PhoB-type" evidence="8">
    <location>
        <begin position="126"/>
        <end position="227"/>
    </location>
</feature>
<dbReference type="SMART" id="SM00448">
    <property type="entry name" value="REC"/>
    <property type="match status" value="1"/>
</dbReference>
<dbReference type="FunFam" id="3.40.50.2300:FF:000001">
    <property type="entry name" value="DNA-binding response regulator PhoB"/>
    <property type="match status" value="1"/>
</dbReference>
<dbReference type="PROSITE" id="PS50110">
    <property type="entry name" value="RESPONSE_REGULATORY"/>
    <property type="match status" value="1"/>
</dbReference>
<dbReference type="GO" id="GO:0006355">
    <property type="term" value="P:regulation of DNA-templated transcription"/>
    <property type="evidence" value="ECO:0007669"/>
    <property type="project" value="InterPro"/>
</dbReference>
<dbReference type="GO" id="GO:0032993">
    <property type="term" value="C:protein-DNA complex"/>
    <property type="evidence" value="ECO:0007669"/>
    <property type="project" value="TreeGrafter"/>
</dbReference>
<dbReference type="SUPFAM" id="SSF46894">
    <property type="entry name" value="C-terminal effector domain of the bipartite response regulators"/>
    <property type="match status" value="1"/>
</dbReference>